<organism evidence="1 2">
    <name type="scientific">Dallia pectoralis</name>
    <name type="common">Alaska blackfish</name>
    <dbReference type="NCBI Taxonomy" id="75939"/>
    <lineage>
        <taxon>Eukaryota</taxon>
        <taxon>Metazoa</taxon>
        <taxon>Chordata</taxon>
        <taxon>Craniata</taxon>
        <taxon>Vertebrata</taxon>
        <taxon>Euteleostomi</taxon>
        <taxon>Actinopterygii</taxon>
        <taxon>Neopterygii</taxon>
        <taxon>Teleostei</taxon>
        <taxon>Protacanthopterygii</taxon>
        <taxon>Esociformes</taxon>
        <taxon>Umbridae</taxon>
        <taxon>Dallia</taxon>
    </lineage>
</organism>
<evidence type="ECO:0000313" key="2">
    <source>
        <dbReference type="Proteomes" id="UP001157502"/>
    </source>
</evidence>
<proteinExistence type="predicted"/>
<keyword evidence="2" id="KW-1185">Reference proteome</keyword>
<name>A0ACC2FC27_DALPE</name>
<evidence type="ECO:0000313" key="1">
    <source>
        <dbReference type="EMBL" id="KAJ7988894.1"/>
    </source>
</evidence>
<dbReference type="EMBL" id="CM055757">
    <property type="protein sequence ID" value="KAJ7988894.1"/>
    <property type="molecule type" value="Genomic_DNA"/>
</dbReference>
<accession>A0ACC2FC27</accession>
<gene>
    <name evidence="1" type="ORF">DPEC_G00313920</name>
</gene>
<reference evidence="1" key="1">
    <citation type="submission" date="2021-05" db="EMBL/GenBank/DDBJ databases">
        <authorList>
            <person name="Pan Q."/>
            <person name="Jouanno E."/>
            <person name="Zahm M."/>
            <person name="Klopp C."/>
            <person name="Cabau C."/>
            <person name="Louis A."/>
            <person name="Berthelot C."/>
            <person name="Parey E."/>
            <person name="Roest Crollius H."/>
            <person name="Montfort J."/>
            <person name="Robinson-Rechavi M."/>
            <person name="Bouchez O."/>
            <person name="Lampietro C."/>
            <person name="Lopez Roques C."/>
            <person name="Donnadieu C."/>
            <person name="Postlethwait J."/>
            <person name="Bobe J."/>
            <person name="Dillon D."/>
            <person name="Chandos A."/>
            <person name="von Hippel F."/>
            <person name="Guiguen Y."/>
        </authorList>
    </citation>
    <scope>NUCLEOTIDE SEQUENCE</scope>
    <source>
        <strain evidence="1">YG-Jan2019</strain>
    </source>
</reference>
<comment type="caution">
    <text evidence="1">The sequence shown here is derived from an EMBL/GenBank/DDBJ whole genome shotgun (WGS) entry which is preliminary data.</text>
</comment>
<dbReference type="Proteomes" id="UP001157502">
    <property type="component" value="Chromosome 30"/>
</dbReference>
<protein>
    <submittedName>
        <fullName evidence="1">Uncharacterized protein</fullName>
    </submittedName>
</protein>
<sequence length="104" mass="11407">MSAGVRGTTRGQRYEAAGPSGASGPLPPGFWSIRLSFHPGHVGVRILKPQTVRGKKPREPVPRKERLSGPTVRITEQFCVISHPSQFKSLLSPPQVAMVRQKQQ</sequence>